<dbReference type="SUPFAM" id="SSF53335">
    <property type="entry name" value="S-adenosyl-L-methionine-dependent methyltransferases"/>
    <property type="match status" value="1"/>
</dbReference>
<name>A0A2T7BFR8_9BACT</name>
<accession>A0A2T7BFR8</accession>
<dbReference type="PANTHER" id="PTHR43712">
    <property type="entry name" value="PUTATIVE (AFU_ORTHOLOGUE AFUA_4G14580)-RELATED"/>
    <property type="match status" value="1"/>
</dbReference>
<dbReference type="Pfam" id="PF21212">
    <property type="entry name" value="Dimerisation2-like_dom"/>
    <property type="match status" value="1"/>
</dbReference>
<dbReference type="InterPro" id="IPR036388">
    <property type="entry name" value="WH-like_DNA-bd_sf"/>
</dbReference>
<dbReference type="PIRSF" id="PIRSF005739">
    <property type="entry name" value="O-mtase"/>
    <property type="match status" value="1"/>
</dbReference>
<dbReference type="AlphaFoldDB" id="A0A2T7BFR8"/>
<evidence type="ECO:0000256" key="2">
    <source>
        <dbReference type="ARBA" id="ARBA00022679"/>
    </source>
</evidence>
<keyword evidence="7" id="KW-1185">Reference proteome</keyword>
<feature type="domain" description="O-methyltransferase C-terminal" evidence="4">
    <location>
        <begin position="181"/>
        <end position="333"/>
    </location>
</feature>
<protein>
    <submittedName>
        <fullName evidence="6">SAM-dependent methyltransferase</fullName>
    </submittedName>
</protein>
<dbReference type="Gene3D" id="1.10.10.10">
    <property type="entry name" value="Winged helix-like DNA-binding domain superfamily/Winged helix DNA-binding domain"/>
    <property type="match status" value="1"/>
</dbReference>
<feature type="domain" description="BVU-1015-like N-terminal dimerisation-like" evidence="5">
    <location>
        <begin position="17"/>
        <end position="87"/>
    </location>
</feature>
<dbReference type="Pfam" id="PF00891">
    <property type="entry name" value="Methyltransf_2"/>
    <property type="match status" value="1"/>
</dbReference>
<dbReference type="InterPro" id="IPR036390">
    <property type="entry name" value="WH_DNA-bd_sf"/>
</dbReference>
<dbReference type="InterPro" id="IPR049480">
    <property type="entry name" value="BVU_1015-like_N"/>
</dbReference>
<keyword evidence="1 6" id="KW-0489">Methyltransferase</keyword>
<dbReference type="OrthoDB" id="9805418at2"/>
<dbReference type="EMBL" id="QCYK01000002">
    <property type="protein sequence ID" value="PUZ25129.1"/>
    <property type="molecule type" value="Genomic_DNA"/>
</dbReference>
<dbReference type="Proteomes" id="UP000244450">
    <property type="component" value="Unassembled WGS sequence"/>
</dbReference>
<reference evidence="6 7" key="1">
    <citation type="submission" date="2018-04" db="EMBL/GenBank/DDBJ databases">
        <title>Chitinophaga fuyangensis sp. nov., isolated from soil in a chemical factory.</title>
        <authorList>
            <person name="Chen K."/>
        </authorList>
    </citation>
    <scope>NUCLEOTIDE SEQUENCE [LARGE SCALE GENOMIC DNA]</scope>
    <source>
        <strain evidence="6 7">LY-1</strain>
    </source>
</reference>
<dbReference type="PANTHER" id="PTHR43712:SF2">
    <property type="entry name" value="O-METHYLTRANSFERASE CICE"/>
    <property type="match status" value="1"/>
</dbReference>
<keyword evidence="3" id="KW-0949">S-adenosyl-L-methionine</keyword>
<organism evidence="6 7">
    <name type="scientific">Chitinophaga parva</name>
    <dbReference type="NCBI Taxonomy" id="2169414"/>
    <lineage>
        <taxon>Bacteria</taxon>
        <taxon>Pseudomonadati</taxon>
        <taxon>Bacteroidota</taxon>
        <taxon>Chitinophagia</taxon>
        <taxon>Chitinophagales</taxon>
        <taxon>Chitinophagaceae</taxon>
        <taxon>Chitinophaga</taxon>
    </lineage>
</organism>
<sequence length="357" mass="40094">MNFFSKETKTALQAKEAALQLAFAPVAFQATRALRNLGILKIISDAGRKGITLEDIVAKLTLTRYAVRVLVEAGLGIELLLINDKKYTLTKMGHFILHDELTRINMDFTQDICYRGMDHLEEALVTGKPAGLRELGPWETIYPGLSLLPPEIGKSWFDFDHYYSDIAYPQTLPIVFSRKPRNLLELGGNTGKWALACTGFDPDVKVTILDLPGQMGLAEQKIKAAGVEDRVSFFTTDVLDEHRPFPAEKFDAVWMSQFLDCFSEAEIISILKRCAAVLSERGRIYILEPFWNRQVFKSAAYCLQQTSLYFTAMANGNSQMYHSDDFIACVQAAGLKVVEENDQVGMSYTLLQCEKMS</sequence>
<keyword evidence="2 6" id="KW-0808">Transferase</keyword>
<evidence type="ECO:0000313" key="7">
    <source>
        <dbReference type="Proteomes" id="UP000244450"/>
    </source>
</evidence>
<gene>
    <name evidence="6" type="ORF">DCC81_12530</name>
</gene>
<dbReference type="PROSITE" id="PS51683">
    <property type="entry name" value="SAM_OMT_II"/>
    <property type="match status" value="1"/>
</dbReference>
<dbReference type="Gene3D" id="3.40.50.150">
    <property type="entry name" value="Vaccinia Virus protein VP39"/>
    <property type="match status" value="1"/>
</dbReference>
<dbReference type="InterPro" id="IPR016461">
    <property type="entry name" value="COMT-like"/>
</dbReference>
<dbReference type="GO" id="GO:0032259">
    <property type="term" value="P:methylation"/>
    <property type="evidence" value="ECO:0007669"/>
    <property type="project" value="UniProtKB-KW"/>
</dbReference>
<proteinExistence type="predicted"/>
<dbReference type="Gene3D" id="1.20.58.1390">
    <property type="match status" value="1"/>
</dbReference>
<evidence type="ECO:0000256" key="3">
    <source>
        <dbReference type="ARBA" id="ARBA00022691"/>
    </source>
</evidence>
<evidence type="ECO:0000259" key="5">
    <source>
        <dbReference type="Pfam" id="PF21212"/>
    </source>
</evidence>
<evidence type="ECO:0000313" key="6">
    <source>
        <dbReference type="EMBL" id="PUZ25129.1"/>
    </source>
</evidence>
<dbReference type="InterPro" id="IPR029063">
    <property type="entry name" value="SAM-dependent_MTases_sf"/>
</dbReference>
<comment type="caution">
    <text evidence="6">The sequence shown here is derived from an EMBL/GenBank/DDBJ whole genome shotgun (WGS) entry which is preliminary data.</text>
</comment>
<evidence type="ECO:0000259" key="4">
    <source>
        <dbReference type="Pfam" id="PF00891"/>
    </source>
</evidence>
<dbReference type="SUPFAM" id="SSF46785">
    <property type="entry name" value="Winged helix' DNA-binding domain"/>
    <property type="match status" value="1"/>
</dbReference>
<evidence type="ECO:0000256" key="1">
    <source>
        <dbReference type="ARBA" id="ARBA00022603"/>
    </source>
</evidence>
<dbReference type="RefSeq" id="WP_108686966.1">
    <property type="nucleotide sequence ID" value="NZ_QCYK01000002.1"/>
</dbReference>
<dbReference type="GO" id="GO:0008171">
    <property type="term" value="F:O-methyltransferase activity"/>
    <property type="evidence" value="ECO:0007669"/>
    <property type="project" value="InterPro"/>
</dbReference>
<dbReference type="InterPro" id="IPR001077">
    <property type="entry name" value="COMT_C"/>
</dbReference>